<dbReference type="InterPro" id="IPR036859">
    <property type="entry name" value="CAP-Gly_dom_sf"/>
</dbReference>
<feature type="domain" description="CAP-Gly" evidence="4">
    <location>
        <begin position="143"/>
        <end position="187"/>
    </location>
</feature>
<dbReference type="SUPFAM" id="SSF52047">
    <property type="entry name" value="RNI-like"/>
    <property type="match status" value="1"/>
</dbReference>
<dbReference type="WBParaSite" id="scaffold14087_cov206.g17278">
    <property type="protein sequence ID" value="scaffold14087_cov206.g17278"/>
    <property type="gene ID" value="scaffold14087_cov206.g17278"/>
</dbReference>
<feature type="region of interest" description="Disordered" evidence="3">
    <location>
        <begin position="92"/>
        <end position="125"/>
    </location>
</feature>
<feature type="region of interest" description="Disordered" evidence="3">
    <location>
        <begin position="25"/>
        <end position="63"/>
    </location>
</feature>
<organism evidence="5 6">
    <name type="scientific">Meloidogyne javanica</name>
    <name type="common">Root-knot nematode worm</name>
    <dbReference type="NCBI Taxonomy" id="6303"/>
    <lineage>
        <taxon>Eukaryota</taxon>
        <taxon>Metazoa</taxon>
        <taxon>Ecdysozoa</taxon>
        <taxon>Nematoda</taxon>
        <taxon>Chromadorea</taxon>
        <taxon>Rhabditida</taxon>
        <taxon>Tylenchina</taxon>
        <taxon>Tylenchomorpha</taxon>
        <taxon>Tylenchoidea</taxon>
        <taxon>Meloidogynidae</taxon>
        <taxon>Meloidogyninae</taxon>
        <taxon>Meloidogyne</taxon>
        <taxon>Meloidogyne incognita group</taxon>
    </lineage>
</organism>
<sequence>MLMAPKKVSYLKYWVGVYLMVSEAEEEEDDNLIPEVESEEDVKEQPKKHPEYRILERPPSGEEIILPNWPAKEEKTEKTQAEGGNSALVCTLSKSPNTAKSSGVSTAELESSTSKPALTQDNLSLNSEKMESIANNDSEKATKQMERTTGIWIGVDWDNKERGKHNGSFNGKQYFKALSKTSGSFVREKDLEFGTDLIDEINEKYASNSKMDDIKIQDSSSAKLFEFVKMDKIYSKQKQIFKLKCIVLSFSKVSHLNLNKLGQLKFNFCFELDLCSTLIGKWTDLINILLAFHALKFLNLDCNRIEPLEGCSSKEIENIDNNLNVFKGITQLSLNECNLTCQTLNKLPHLFISLEELYLAKNNLDAFNFDWESIDQLGRLPSLEKLNLRGTLLFGSRGVESREIVIAKLPKIVYLDKCDISTSLRNSAEKLFISRFSLPPICQEHESALERLKATYGLSNETEKNGKLPPISQYSCIQSRRLFLSFEEKSTMRSLSLSLPLHKVVGLGARLFGFEPDQLKGVEIQRSDPNFPSELIARTKDNLLRQFDLEDGDTIRFVRF</sequence>
<dbReference type="AlphaFoldDB" id="A0A915LLH7"/>
<feature type="compositionally biased region" description="Basic and acidic residues" evidence="3">
    <location>
        <begin position="43"/>
        <end position="60"/>
    </location>
</feature>
<keyword evidence="5" id="KW-1185">Reference proteome</keyword>
<dbReference type="SMART" id="SM01052">
    <property type="entry name" value="CAP_GLY"/>
    <property type="match status" value="1"/>
</dbReference>
<proteinExistence type="predicted"/>
<evidence type="ECO:0000256" key="3">
    <source>
        <dbReference type="SAM" id="MobiDB-lite"/>
    </source>
</evidence>
<evidence type="ECO:0000259" key="4">
    <source>
        <dbReference type="PROSITE" id="PS50245"/>
    </source>
</evidence>
<dbReference type="SUPFAM" id="SSF74924">
    <property type="entry name" value="Cap-Gly domain"/>
    <property type="match status" value="1"/>
</dbReference>
<evidence type="ECO:0000313" key="6">
    <source>
        <dbReference type="WBParaSite" id="scaffold14087_cov206.g17278"/>
    </source>
</evidence>
<dbReference type="Proteomes" id="UP000887561">
    <property type="component" value="Unplaced"/>
</dbReference>
<dbReference type="Pfam" id="PF01302">
    <property type="entry name" value="CAP_GLY"/>
    <property type="match status" value="1"/>
</dbReference>
<accession>A0A915LLH7</accession>
<feature type="compositionally biased region" description="Acidic residues" evidence="3">
    <location>
        <begin position="25"/>
        <end position="42"/>
    </location>
</feature>
<name>A0A915LLH7_MELJA</name>
<dbReference type="InterPro" id="IPR000938">
    <property type="entry name" value="CAP-Gly_domain"/>
</dbReference>
<evidence type="ECO:0000256" key="2">
    <source>
        <dbReference type="ARBA" id="ARBA00030180"/>
    </source>
</evidence>
<dbReference type="PROSITE" id="PS50245">
    <property type="entry name" value="CAP_GLY_2"/>
    <property type="match status" value="1"/>
</dbReference>
<protein>
    <recommendedName>
        <fullName evidence="1">Tubulin-specific chaperone E</fullName>
    </recommendedName>
    <alternativeName>
        <fullName evidence="2">Tubulin-folding cofactor E</fullName>
    </alternativeName>
</protein>
<dbReference type="Gene3D" id="3.80.10.10">
    <property type="entry name" value="Ribonuclease Inhibitor"/>
    <property type="match status" value="1"/>
</dbReference>
<dbReference type="InterPro" id="IPR032675">
    <property type="entry name" value="LRR_dom_sf"/>
</dbReference>
<evidence type="ECO:0000313" key="5">
    <source>
        <dbReference type="Proteomes" id="UP000887561"/>
    </source>
</evidence>
<dbReference type="PROSITE" id="PS00845">
    <property type="entry name" value="CAP_GLY_1"/>
    <property type="match status" value="1"/>
</dbReference>
<reference evidence="6" key="1">
    <citation type="submission" date="2022-11" db="UniProtKB">
        <authorList>
            <consortium name="WormBaseParasite"/>
        </authorList>
    </citation>
    <scope>IDENTIFICATION</scope>
</reference>
<dbReference type="Gene3D" id="2.30.30.190">
    <property type="entry name" value="CAP Gly-rich-like domain"/>
    <property type="match status" value="1"/>
</dbReference>
<evidence type="ECO:0000256" key="1">
    <source>
        <dbReference type="ARBA" id="ARBA00015004"/>
    </source>
</evidence>